<dbReference type="CDD" id="cd11072">
    <property type="entry name" value="CYP71-like"/>
    <property type="match status" value="1"/>
</dbReference>
<dbReference type="OrthoDB" id="2789670at2759"/>
<keyword evidence="10" id="KW-1133">Transmembrane helix</keyword>
<organism evidence="11 12">
    <name type="scientific">Jatropha curcas</name>
    <name type="common">Barbados nut</name>
    <dbReference type="NCBI Taxonomy" id="180498"/>
    <lineage>
        <taxon>Eukaryota</taxon>
        <taxon>Viridiplantae</taxon>
        <taxon>Streptophyta</taxon>
        <taxon>Embryophyta</taxon>
        <taxon>Tracheophyta</taxon>
        <taxon>Spermatophyta</taxon>
        <taxon>Magnoliopsida</taxon>
        <taxon>eudicotyledons</taxon>
        <taxon>Gunneridae</taxon>
        <taxon>Pentapetalae</taxon>
        <taxon>rosids</taxon>
        <taxon>fabids</taxon>
        <taxon>Malpighiales</taxon>
        <taxon>Euphorbiaceae</taxon>
        <taxon>Crotonoideae</taxon>
        <taxon>Jatropheae</taxon>
        <taxon>Jatropha</taxon>
    </lineage>
</organism>
<evidence type="ECO:0000313" key="11">
    <source>
        <dbReference type="EMBL" id="KDP34567.1"/>
    </source>
</evidence>
<evidence type="ECO:0000256" key="4">
    <source>
        <dbReference type="ARBA" id="ARBA00022723"/>
    </source>
</evidence>
<evidence type="ECO:0000256" key="10">
    <source>
        <dbReference type="SAM" id="Phobius"/>
    </source>
</evidence>
<evidence type="ECO:0000256" key="7">
    <source>
        <dbReference type="ARBA" id="ARBA00023033"/>
    </source>
</evidence>
<dbReference type="AlphaFoldDB" id="A0A067KEL5"/>
<dbReference type="InterPro" id="IPR036396">
    <property type="entry name" value="Cyt_P450_sf"/>
</dbReference>
<protein>
    <recommendedName>
        <fullName evidence="13">Cytochrome P450</fullName>
    </recommendedName>
</protein>
<keyword evidence="7 9" id="KW-0503">Monooxygenase</keyword>
<dbReference type="InterPro" id="IPR001128">
    <property type="entry name" value="Cyt_P450"/>
</dbReference>
<dbReference type="SUPFAM" id="SSF48264">
    <property type="entry name" value="Cytochrome P450"/>
    <property type="match status" value="1"/>
</dbReference>
<dbReference type="PRINTS" id="PR00465">
    <property type="entry name" value="EP450IV"/>
</dbReference>
<dbReference type="GO" id="GO:0016705">
    <property type="term" value="F:oxidoreductase activity, acting on paired donors, with incorporation or reduction of molecular oxygen"/>
    <property type="evidence" value="ECO:0007669"/>
    <property type="project" value="InterPro"/>
</dbReference>
<keyword evidence="12" id="KW-1185">Reference proteome</keyword>
<keyword evidence="10" id="KW-0472">Membrane</keyword>
<dbReference type="PRINTS" id="PR00385">
    <property type="entry name" value="P450"/>
</dbReference>
<dbReference type="InterPro" id="IPR002403">
    <property type="entry name" value="Cyt_P450_E_grp-IV"/>
</dbReference>
<evidence type="ECO:0000256" key="6">
    <source>
        <dbReference type="ARBA" id="ARBA00023004"/>
    </source>
</evidence>
<dbReference type="GO" id="GO:0005506">
    <property type="term" value="F:iron ion binding"/>
    <property type="evidence" value="ECO:0007669"/>
    <property type="project" value="InterPro"/>
</dbReference>
<accession>A0A067KEL5</accession>
<comment type="similarity">
    <text evidence="2 9">Belongs to the cytochrome P450 family.</text>
</comment>
<name>A0A067KEL5_JATCU</name>
<keyword evidence="6 8" id="KW-0408">Iron</keyword>
<evidence type="ECO:0000313" key="12">
    <source>
        <dbReference type="Proteomes" id="UP000027138"/>
    </source>
</evidence>
<dbReference type="GO" id="GO:0020037">
    <property type="term" value="F:heme binding"/>
    <property type="evidence" value="ECO:0007669"/>
    <property type="project" value="InterPro"/>
</dbReference>
<keyword evidence="5 9" id="KW-0560">Oxidoreductase</keyword>
<dbReference type="PANTHER" id="PTHR47955">
    <property type="entry name" value="CYTOCHROME P450 FAMILY 71 PROTEIN"/>
    <property type="match status" value="1"/>
</dbReference>
<keyword evidence="4 8" id="KW-0479">Metal-binding</keyword>
<sequence length="393" mass="44947">MASLHLHMWLSLLLLLFHFIFLLKKKLNSKHLPPSPPRLPIIGNLHQLGALPHYSLWQLSKKYGPVMLLQFGRVPTVIISSAEAAKELFKANDLNSCSRPRLAGTGRLSYSYLDIALIPYGDYWREMRNICVLQLFSAKRVQSFQSIREEEVRFLIDSILKSSSASSSPVHLSEKTLSLTANVTCRVAFGESFQERGLAHERFQENIFIAGVDTGAIVLVWAMAELVRNPRAMRKAQEEIRTLLGNKTKVSETDIDKLEYLKMVLKETMRLHPPGTLLIPRETMSQFSINGYEIHPKTRIQVNVWAIGRDPKTWKNPEEFFPERFIDNSIDFRGQNYELLPFGGGRRGCPGITMGLALVELALANLLFCFDWKVPNNMEAEINMEEIFWSYYS</sequence>
<gene>
    <name evidence="11" type="ORF">JCGZ_11117</name>
</gene>
<dbReference type="GO" id="GO:0004497">
    <property type="term" value="F:monooxygenase activity"/>
    <property type="evidence" value="ECO:0007669"/>
    <property type="project" value="UniProtKB-KW"/>
</dbReference>
<evidence type="ECO:0000256" key="5">
    <source>
        <dbReference type="ARBA" id="ARBA00023002"/>
    </source>
</evidence>
<comment type="cofactor">
    <cofactor evidence="1 8">
        <name>heme</name>
        <dbReference type="ChEBI" id="CHEBI:30413"/>
    </cofactor>
</comment>
<reference evidence="11 12" key="1">
    <citation type="journal article" date="2014" name="PLoS ONE">
        <title>Global Analysis of Gene Expression Profiles in Physic Nut (Jatropha curcas L.) Seedlings Exposed to Salt Stress.</title>
        <authorList>
            <person name="Zhang L."/>
            <person name="Zhang C."/>
            <person name="Wu P."/>
            <person name="Chen Y."/>
            <person name="Li M."/>
            <person name="Jiang H."/>
            <person name="Wu G."/>
        </authorList>
    </citation>
    <scope>NUCLEOTIDE SEQUENCE [LARGE SCALE GENOMIC DNA]</scope>
    <source>
        <strain evidence="12">cv. GZQX0401</strain>
        <tissue evidence="11">Young leaves</tissue>
    </source>
</reference>
<dbReference type="Pfam" id="PF00067">
    <property type="entry name" value="p450"/>
    <property type="match status" value="2"/>
</dbReference>
<evidence type="ECO:0000256" key="8">
    <source>
        <dbReference type="PIRSR" id="PIRSR602403-1"/>
    </source>
</evidence>
<dbReference type="Proteomes" id="UP000027138">
    <property type="component" value="Unassembled WGS sequence"/>
</dbReference>
<evidence type="ECO:0000256" key="2">
    <source>
        <dbReference type="ARBA" id="ARBA00010617"/>
    </source>
</evidence>
<evidence type="ECO:0000256" key="1">
    <source>
        <dbReference type="ARBA" id="ARBA00001971"/>
    </source>
</evidence>
<dbReference type="PANTHER" id="PTHR47955:SF19">
    <property type="entry name" value="CYTOCHROME P450 71A9-LIKE ISOFORM X1"/>
    <property type="match status" value="1"/>
</dbReference>
<dbReference type="FunFam" id="1.10.630.10:FF:000126">
    <property type="entry name" value="Predicted protein"/>
    <property type="match status" value="1"/>
</dbReference>
<evidence type="ECO:0008006" key="13">
    <source>
        <dbReference type="Google" id="ProtNLM"/>
    </source>
</evidence>
<evidence type="ECO:0000256" key="9">
    <source>
        <dbReference type="RuleBase" id="RU000461"/>
    </source>
</evidence>
<feature type="transmembrane region" description="Helical" evidence="10">
    <location>
        <begin position="6"/>
        <end position="23"/>
    </location>
</feature>
<keyword evidence="10" id="KW-0812">Transmembrane</keyword>
<keyword evidence="3 8" id="KW-0349">Heme</keyword>
<dbReference type="Gene3D" id="1.10.630.10">
    <property type="entry name" value="Cytochrome P450"/>
    <property type="match status" value="2"/>
</dbReference>
<feature type="binding site" description="axial binding residue" evidence="8">
    <location>
        <position position="349"/>
    </location>
    <ligand>
        <name>heme</name>
        <dbReference type="ChEBI" id="CHEBI:30413"/>
    </ligand>
    <ligandPart>
        <name>Fe</name>
        <dbReference type="ChEBI" id="CHEBI:18248"/>
    </ligandPart>
</feature>
<dbReference type="EMBL" id="KK914525">
    <property type="protein sequence ID" value="KDP34567.1"/>
    <property type="molecule type" value="Genomic_DNA"/>
</dbReference>
<dbReference type="PROSITE" id="PS00086">
    <property type="entry name" value="CYTOCHROME_P450"/>
    <property type="match status" value="1"/>
</dbReference>
<proteinExistence type="inferred from homology"/>
<evidence type="ECO:0000256" key="3">
    <source>
        <dbReference type="ARBA" id="ARBA00022617"/>
    </source>
</evidence>
<dbReference type="InterPro" id="IPR017972">
    <property type="entry name" value="Cyt_P450_CS"/>
</dbReference>